<evidence type="ECO:0000313" key="6">
    <source>
        <dbReference type="Proteomes" id="UP000095766"/>
    </source>
</evidence>
<evidence type="ECO:0000256" key="2">
    <source>
        <dbReference type="PIRSR" id="PIRSR620019-1"/>
    </source>
</evidence>
<dbReference type="GO" id="GO:0103118">
    <property type="term" value="F:UDP-3-O-[(3R)-3-hydroxyacyl]-glucosamine N-acyltransferase activity"/>
    <property type="evidence" value="ECO:0007669"/>
    <property type="project" value="UniProtKB-EC"/>
</dbReference>
<dbReference type="EMBL" id="CZAO01000010">
    <property type="protein sequence ID" value="CUP77078.1"/>
    <property type="molecule type" value="Genomic_DNA"/>
</dbReference>
<organism evidence="5 6">
    <name type="scientific">Bacteroides uniformis</name>
    <dbReference type="NCBI Taxonomy" id="820"/>
    <lineage>
        <taxon>Bacteria</taxon>
        <taxon>Pseudomonadati</taxon>
        <taxon>Bacteroidota</taxon>
        <taxon>Bacteroidia</taxon>
        <taxon>Bacteroidales</taxon>
        <taxon>Bacteroidaceae</taxon>
        <taxon>Bacteroides</taxon>
    </lineage>
</organism>
<accession>A0A174R1N5</accession>
<dbReference type="PANTHER" id="PTHR43300:SF7">
    <property type="entry name" value="UDP-N-ACETYLBACILLOSAMINE N-ACETYLTRANSFERASE"/>
    <property type="match status" value="1"/>
</dbReference>
<proteinExistence type="inferred from homology"/>
<dbReference type="Pfam" id="PF00132">
    <property type="entry name" value="Hexapep"/>
    <property type="match status" value="1"/>
</dbReference>
<dbReference type="Gene3D" id="3.40.50.20">
    <property type="match status" value="1"/>
</dbReference>
<feature type="active site" description="Proton acceptor" evidence="2">
    <location>
        <position position="131"/>
    </location>
</feature>
<keyword evidence="5" id="KW-0012">Acyltransferase</keyword>
<sequence>MGGGGHCKSVIEAAESAGCEILGILDLPEFIGAKILGYEVLGSDTDVAKYADKAEFVVTLGFIKNPALRIKLHGNIINQGGKLATIIASTSHVSNHAEIGEGTVVLHQATVNAGAKIGKGVIINTAANIEHDVVVGDYTHISTGVMVNGDCKVGANTFIGSRSVLANGVKVCDNCAVGAGSIVIKDITESGTYVGCPVRKL</sequence>
<dbReference type="CDD" id="cd03360">
    <property type="entry name" value="LbH_AT_putative"/>
    <property type="match status" value="1"/>
</dbReference>
<dbReference type="InterPro" id="IPR050179">
    <property type="entry name" value="Trans_hexapeptide_repeat"/>
</dbReference>
<comment type="similarity">
    <text evidence="1">Belongs to the transferase hexapeptide repeat family.</text>
</comment>
<protein>
    <submittedName>
        <fullName evidence="5">Capsular polysaccharide related hexapeptide transferase family protein</fullName>
        <ecNumber evidence="5">2.3.1.191</ecNumber>
    </submittedName>
</protein>
<dbReference type="InterPro" id="IPR001451">
    <property type="entry name" value="Hexapep"/>
</dbReference>
<dbReference type="Pfam" id="PF17836">
    <property type="entry name" value="PglD_N"/>
    <property type="match status" value="1"/>
</dbReference>
<dbReference type="AlphaFoldDB" id="A0A174R1N5"/>
<dbReference type="InterPro" id="IPR011004">
    <property type="entry name" value="Trimer_LpxA-like_sf"/>
</dbReference>
<reference evidence="5 6" key="1">
    <citation type="submission" date="2015-09" db="EMBL/GenBank/DDBJ databases">
        <authorList>
            <consortium name="Pathogen Informatics"/>
        </authorList>
    </citation>
    <scope>NUCLEOTIDE SEQUENCE [LARGE SCALE GENOMIC DNA]</scope>
    <source>
        <strain evidence="5 6">2789STDY5834898</strain>
    </source>
</reference>
<feature type="site" description="Increases basicity of active site His" evidence="2">
    <location>
        <position position="132"/>
    </location>
</feature>
<dbReference type="Proteomes" id="UP000095766">
    <property type="component" value="Unassembled WGS sequence"/>
</dbReference>
<dbReference type="PANTHER" id="PTHR43300">
    <property type="entry name" value="ACETYLTRANSFERASE"/>
    <property type="match status" value="1"/>
</dbReference>
<evidence type="ECO:0000259" key="4">
    <source>
        <dbReference type="Pfam" id="PF17836"/>
    </source>
</evidence>
<gene>
    <name evidence="5" type="primary">lpxD_2</name>
    <name evidence="5" type="ORF">ERS852510_02310</name>
</gene>
<dbReference type="SUPFAM" id="SSF51161">
    <property type="entry name" value="Trimeric LpxA-like enzymes"/>
    <property type="match status" value="1"/>
</dbReference>
<keyword evidence="5" id="KW-0808">Transferase</keyword>
<dbReference type="NCBIfam" id="TIGR03570">
    <property type="entry name" value="NeuD_NnaD"/>
    <property type="match status" value="1"/>
</dbReference>
<name>A0A174R1N5_BACUN</name>
<dbReference type="InterPro" id="IPR041561">
    <property type="entry name" value="PglD_N"/>
</dbReference>
<dbReference type="InterPro" id="IPR020019">
    <property type="entry name" value="AcTrfase_PglD-like"/>
</dbReference>
<feature type="binding site" evidence="3">
    <location>
        <position position="61"/>
    </location>
    <ligand>
        <name>substrate</name>
    </ligand>
</feature>
<evidence type="ECO:0000313" key="5">
    <source>
        <dbReference type="EMBL" id="CUP77078.1"/>
    </source>
</evidence>
<dbReference type="EC" id="2.3.1.191" evidence="5"/>
<feature type="domain" description="PglD N-terminal" evidence="4">
    <location>
        <begin position="1"/>
        <end position="72"/>
    </location>
</feature>
<evidence type="ECO:0000256" key="1">
    <source>
        <dbReference type="ARBA" id="ARBA00007274"/>
    </source>
</evidence>
<dbReference type="Gene3D" id="2.160.10.10">
    <property type="entry name" value="Hexapeptide repeat proteins"/>
    <property type="match status" value="1"/>
</dbReference>
<evidence type="ECO:0000256" key="3">
    <source>
        <dbReference type="PIRSR" id="PIRSR620019-2"/>
    </source>
</evidence>
<feature type="binding site" evidence="3">
    <location>
        <position position="140"/>
    </location>
    <ligand>
        <name>acetyl-CoA</name>
        <dbReference type="ChEBI" id="CHEBI:57288"/>
    </ligand>
</feature>